<proteinExistence type="predicted"/>
<name>A0A0K2TGP6_LEPSM</name>
<dbReference type="AlphaFoldDB" id="A0A0K2TGP6"/>
<feature type="compositionally biased region" description="Polar residues" evidence="1">
    <location>
        <begin position="84"/>
        <end position="95"/>
    </location>
</feature>
<evidence type="ECO:0000256" key="1">
    <source>
        <dbReference type="SAM" id="MobiDB-lite"/>
    </source>
</evidence>
<feature type="compositionally biased region" description="Basic and acidic residues" evidence="1">
    <location>
        <begin position="59"/>
        <end position="83"/>
    </location>
</feature>
<accession>A0A0K2TGP6</accession>
<dbReference type="EMBL" id="HACA01007649">
    <property type="protein sequence ID" value="CDW25010.1"/>
    <property type="molecule type" value="Transcribed_RNA"/>
</dbReference>
<sequence>MLWIQEQKLPLHLHVNKNKKIMFDQWRIMNVAEFGFVSSSIYSKGSCVAAYKQWSEEFESNKRSQNNEDPSEKKEQQERKRYENIQSQKTNINISKKNDEESVPTSKLLDKESHKPWWSVYSEKYKLNETTQTSEYDSKNSAVFPNVFSMTTNTYKDYSKSNSNKEKLINMASQQEKNDTENIDSVNASHANTQINSLPYSEIKKKSIQPNIFKKPSNVYLDTNNCVQSNSKKLESVEISKELKPNENIDISRVDDYLQTHYPAERNFNSYFRSLLIRMSKSNSAITSSFNVAKSLYISFSQNLSHYTSSESSSITS</sequence>
<evidence type="ECO:0000313" key="2">
    <source>
        <dbReference type="EMBL" id="CDW25010.1"/>
    </source>
</evidence>
<protein>
    <submittedName>
        <fullName evidence="2">Uncharacterized protein</fullName>
    </submittedName>
</protein>
<feature type="region of interest" description="Disordered" evidence="1">
    <location>
        <begin position="59"/>
        <end position="107"/>
    </location>
</feature>
<organism evidence="2">
    <name type="scientific">Lepeophtheirus salmonis</name>
    <name type="common">Salmon louse</name>
    <name type="synonym">Caligus salmonis</name>
    <dbReference type="NCBI Taxonomy" id="72036"/>
    <lineage>
        <taxon>Eukaryota</taxon>
        <taxon>Metazoa</taxon>
        <taxon>Ecdysozoa</taxon>
        <taxon>Arthropoda</taxon>
        <taxon>Crustacea</taxon>
        <taxon>Multicrustacea</taxon>
        <taxon>Hexanauplia</taxon>
        <taxon>Copepoda</taxon>
        <taxon>Siphonostomatoida</taxon>
        <taxon>Caligidae</taxon>
        <taxon>Lepeophtheirus</taxon>
    </lineage>
</organism>
<dbReference type="OrthoDB" id="442087at2759"/>
<reference evidence="2" key="1">
    <citation type="submission" date="2014-05" db="EMBL/GenBank/DDBJ databases">
        <authorList>
            <person name="Chronopoulou M."/>
        </authorList>
    </citation>
    <scope>NUCLEOTIDE SEQUENCE</scope>
    <source>
        <tissue evidence="2">Whole organism</tissue>
    </source>
</reference>